<name>A0A2S0K078_LYSSH</name>
<proteinExistence type="predicted"/>
<dbReference type="Proteomes" id="UP000238825">
    <property type="component" value="Chromosome"/>
</dbReference>
<evidence type="ECO:0000256" key="2">
    <source>
        <dbReference type="SAM" id="SignalP"/>
    </source>
</evidence>
<feature type="chain" id="PRO_5015528220" description="Lipoprotein" evidence="2">
    <location>
        <begin position="20"/>
        <end position="219"/>
    </location>
</feature>
<gene>
    <name evidence="3" type="ORF">LS41612_10365</name>
    <name evidence="4" type="ORF">NCTC10338_02659</name>
</gene>
<feature type="compositionally biased region" description="Basic and acidic residues" evidence="1">
    <location>
        <begin position="36"/>
        <end position="62"/>
    </location>
</feature>
<dbReference type="AlphaFoldDB" id="A0A2S0K078"/>
<evidence type="ECO:0000313" key="6">
    <source>
        <dbReference type="Proteomes" id="UP000255295"/>
    </source>
</evidence>
<evidence type="ECO:0000313" key="3">
    <source>
        <dbReference type="EMBL" id="AVK96644.1"/>
    </source>
</evidence>
<dbReference type="PROSITE" id="PS51257">
    <property type="entry name" value="PROKAR_LIPOPROTEIN"/>
    <property type="match status" value="1"/>
</dbReference>
<protein>
    <recommendedName>
        <fullName evidence="7">Lipoprotein</fullName>
    </recommendedName>
</protein>
<dbReference type="EMBL" id="UFSZ01000001">
    <property type="protein sequence ID" value="SUV17556.1"/>
    <property type="molecule type" value="Genomic_DNA"/>
</dbReference>
<dbReference type="RefSeq" id="WP_024364921.1">
    <property type="nucleotide sequence ID" value="NZ_BJNS01000048.1"/>
</dbReference>
<keyword evidence="2" id="KW-0732">Signal</keyword>
<evidence type="ECO:0000256" key="1">
    <source>
        <dbReference type="SAM" id="MobiDB-lite"/>
    </source>
</evidence>
<evidence type="ECO:0000313" key="4">
    <source>
        <dbReference type="EMBL" id="SUV17556.1"/>
    </source>
</evidence>
<evidence type="ECO:0000313" key="5">
    <source>
        <dbReference type="Proteomes" id="UP000238825"/>
    </source>
</evidence>
<sequence>MKKFLIMAVLSLVAIMAAACGSEVSKGGSTPIPSNEAKKEEASADKESEEKEEVKNDQTEKEAAAPVVNYARNYLEDVPFFTEDQLTLEKQSYNFISTNADLFPALSKEAIQKTKKLADDKITSKHLNKNIKPYLEKMVTFAGDIIQIEEDTLEDGTPVSLILIEDMDFNAIYAIGYQSTEFLEGDFVEIWGLPLGQYSYENIDGGTTLAQAIATSHIE</sequence>
<feature type="signal peptide" evidence="2">
    <location>
        <begin position="1"/>
        <end position="19"/>
    </location>
</feature>
<accession>A0A2S0K078</accession>
<reference evidence="4 6" key="2">
    <citation type="submission" date="2018-06" db="EMBL/GenBank/DDBJ databases">
        <authorList>
            <consortium name="Pathogen Informatics"/>
            <person name="Doyle S."/>
        </authorList>
    </citation>
    <scope>NUCLEOTIDE SEQUENCE [LARGE SCALE GENOMIC DNA]</scope>
    <source>
        <strain evidence="4 6">NCTC10338</strain>
    </source>
</reference>
<reference evidence="3 5" key="1">
    <citation type="submission" date="2017-03" db="EMBL/GenBank/DDBJ databases">
        <title>The whole genome sequencing and assembly of Lysinibacillus sphaericus DSM 28T strain.</title>
        <authorList>
            <person name="Lee Y.-J."/>
            <person name="Yi H."/>
            <person name="Bahn Y.-S."/>
            <person name="Kim J.F."/>
            <person name="Lee D.-W."/>
        </authorList>
    </citation>
    <scope>NUCLEOTIDE SEQUENCE [LARGE SCALE GENOMIC DNA]</scope>
    <source>
        <strain evidence="3 5">DSM 28</strain>
    </source>
</reference>
<organism evidence="3 5">
    <name type="scientific">Lysinibacillus sphaericus</name>
    <name type="common">Bacillus sphaericus</name>
    <dbReference type="NCBI Taxonomy" id="1421"/>
    <lineage>
        <taxon>Bacteria</taxon>
        <taxon>Bacillati</taxon>
        <taxon>Bacillota</taxon>
        <taxon>Bacilli</taxon>
        <taxon>Bacillales</taxon>
        <taxon>Bacillaceae</taxon>
        <taxon>Lysinibacillus</taxon>
    </lineage>
</organism>
<feature type="region of interest" description="Disordered" evidence="1">
    <location>
        <begin position="24"/>
        <end position="62"/>
    </location>
</feature>
<dbReference type="Proteomes" id="UP000255295">
    <property type="component" value="Unassembled WGS sequence"/>
</dbReference>
<evidence type="ECO:0008006" key="7">
    <source>
        <dbReference type="Google" id="ProtNLM"/>
    </source>
</evidence>
<dbReference type="EMBL" id="CP019980">
    <property type="protein sequence ID" value="AVK96644.1"/>
    <property type="molecule type" value="Genomic_DNA"/>
</dbReference>
<dbReference type="GeneID" id="48276606"/>